<dbReference type="InterPro" id="IPR052578">
    <property type="entry name" value="PI_Transfer_CRAL-TRIO"/>
</dbReference>
<evidence type="ECO:0000256" key="1">
    <source>
        <dbReference type="SAM" id="MobiDB-lite"/>
    </source>
</evidence>
<feature type="compositionally biased region" description="Basic and acidic residues" evidence="1">
    <location>
        <begin position="10"/>
        <end position="36"/>
    </location>
</feature>
<dbReference type="CDD" id="cd00170">
    <property type="entry name" value="SEC14"/>
    <property type="match status" value="1"/>
</dbReference>
<dbReference type="SUPFAM" id="SSF46938">
    <property type="entry name" value="CRAL/TRIO N-terminal domain"/>
    <property type="match status" value="1"/>
</dbReference>
<dbReference type="GO" id="GO:0008526">
    <property type="term" value="F:phosphatidylinositol transfer activity"/>
    <property type="evidence" value="ECO:0007669"/>
    <property type="project" value="TreeGrafter"/>
</dbReference>
<dbReference type="SMART" id="SM00516">
    <property type="entry name" value="SEC14"/>
    <property type="match status" value="1"/>
</dbReference>
<dbReference type="InterPro" id="IPR001251">
    <property type="entry name" value="CRAL-TRIO_dom"/>
</dbReference>
<accession>A0AA89AVA2</accession>
<comment type="caution">
    <text evidence="3">The sequence shown here is derived from an EMBL/GenBank/DDBJ whole genome shotgun (WGS) entry which is preliminary data.</text>
</comment>
<dbReference type="EMBL" id="JAVXUP010001056">
    <property type="protein sequence ID" value="KAK3016607.1"/>
    <property type="molecule type" value="Genomic_DNA"/>
</dbReference>
<evidence type="ECO:0000313" key="3">
    <source>
        <dbReference type="EMBL" id="KAK3016607.1"/>
    </source>
</evidence>
<evidence type="ECO:0000259" key="2">
    <source>
        <dbReference type="PROSITE" id="PS50191"/>
    </source>
</evidence>
<gene>
    <name evidence="3" type="ORF">RJ639_006485</name>
</gene>
<sequence>MFRRWRSQRIQKDDSSSQDAKHEVAHEGETGKVSRANFHDRMGRPVLIMRPGMQVFITQPSTLFSAGPQKTVAGEGNISHLVYLLENAILNLPEGQEQMSWLVDFTGSSINTNVPIKTAREIINTLQNHYPERLAIIILYNPPRIFEAFYKIVKYFVDQKTSQKIKFVYPNKKASVEIVKSLFDNENLPREFGGNGTLKYDHEEFSKLMVQDDVKTAKFWGFDNEQSRGANGHVGAEVAPEPATLLLPKSDIAYALGRNIDMPCSIISSSSSSELLKRALAFISFFFILTATMFRRWRSRPIQGDDSSSQDAKQLIFACKQVEELRAGLGTLSGRSAKFCTDACLRRYLEARSWNVEKAKKMLEETLKWRSTYKPEEIRWHEVAHEGETGKVSRANFHDRMGRPVLIMRPGMQIVKYFVDPKTSQKIKFVYPNNKASVEIVKSLFDSENLPSEFGGNATLKYDHEEFSRLMVQDDVKSAKFWGFDNEQSHDANRHVGAEVAPEPVNLAPPAH</sequence>
<dbReference type="PROSITE" id="PS50191">
    <property type="entry name" value="CRAL_TRIO"/>
    <property type="match status" value="1"/>
</dbReference>
<protein>
    <recommendedName>
        <fullName evidence="2">CRAL-TRIO domain-containing protein</fullName>
    </recommendedName>
</protein>
<dbReference type="SMART" id="SM01100">
    <property type="entry name" value="CRAL_TRIO_N"/>
    <property type="match status" value="1"/>
</dbReference>
<dbReference type="PANTHER" id="PTHR45824:SF17">
    <property type="entry name" value="CRAL-TRIO DOMAIN-CONTAINING PROTEIN C23B6.04C"/>
    <property type="match status" value="1"/>
</dbReference>
<dbReference type="InterPro" id="IPR011074">
    <property type="entry name" value="CRAL/TRIO_N_dom"/>
</dbReference>
<organism evidence="3 4">
    <name type="scientific">Escallonia herrerae</name>
    <dbReference type="NCBI Taxonomy" id="1293975"/>
    <lineage>
        <taxon>Eukaryota</taxon>
        <taxon>Viridiplantae</taxon>
        <taxon>Streptophyta</taxon>
        <taxon>Embryophyta</taxon>
        <taxon>Tracheophyta</taxon>
        <taxon>Spermatophyta</taxon>
        <taxon>Magnoliopsida</taxon>
        <taxon>eudicotyledons</taxon>
        <taxon>Gunneridae</taxon>
        <taxon>Pentapetalae</taxon>
        <taxon>asterids</taxon>
        <taxon>campanulids</taxon>
        <taxon>Escalloniales</taxon>
        <taxon>Escalloniaceae</taxon>
        <taxon>Escallonia</taxon>
    </lineage>
</organism>
<keyword evidence="4" id="KW-1185">Reference proteome</keyword>
<dbReference type="SUPFAM" id="SSF52087">
    <property type="entry name" value="CRAL/TRIO domain"/>
    <property type="match status" value="2"/>
</dbReference>
<evidence type="ECO:0000313" key="4">
    <source>
        <dbReference type="Proteomes" id="UP001188597"/>
    </source>
</evidence>
<dbReference type="InterPro" id="IPR036273">
    <property type="entry name" value="CRAL/TRIO_N_dom_sf"/>
</dbReference>
<dbReference type="Pfam" id="PF03765">
    <property type="entry name" value="CRAL_TRIO_N"/>
    <property type="match status" value="1"/>
</dbReference>
<dbReference type="Gene3D" id="3.40.525.10">
    <property type="entry name" value="CRAL-TRIO lipid binding domain"/>
    <property type="match status" value="3"/>
</dbReference>
<dbReference type="Pfam" id="PF00650">
    <property type="entry name" value="CRAL_TRIO"/>
    <property type="match status" value="1"/>
</dbReference>
<feature type="region of interest" description="Disordered" evidence="1">
    <location>
        <begin position="1"/>
        <end position="36"/>
    </location>
</feature>
<name>A0AA89AVA2_9ASTE</name>
<dbReference type="InterPro" id="IPR036865">
    <property type="entry name" value="CRAL-TRIO_dom_sf"/>
</dbReference>
<reference evidence="3" key="1">
    <citation type="submission" date="2022-12" db="EMBL/GenBank/DDBJ databases">
        <title>Draft genome assemblies for two species of Escallonia (Escalloniales).</title>
        <authorList>
            <person name="Chanderbali A."/>
            <person name="Dervinis C."/>
            <person name="Anghel I."/>
            <person name="Soltis D."/>
            <person name="Soltis P."/>
            <person name="Zapata F."/>
        </authorList>
    </citation>
    <scope>NUCLEOTIDE SEQUENCE</scope>
    <source>
        <strain evidence="3">UCBG64.0493</strain>
        <tissue evidence="3">Leaf</tissue>
    </source>
</reference>
<dbReference type="AlphaFoldDB" id="A0AA89AVA2"/>
<dbReference type="PANTHER" id="PTHR45824">
    <property type="entry name" value="GH16843P"/>
    <property type="match status" value="1"/>
</dbReference>
<dbReference type="Proteomes" id="UP001188597">
    <property type="component" value="Unassembled WGS sequence"/>
</dbReference>
<proteinExistence type="predicted"/>
<feature type="domain" description="CRAL-TRIO" evidence="2">
    <location>
        <begin position="21"/>
        <end position="200"/>
    </location>
</feature>